<dbReference type="EMBL" id="KZ613963">
    <property type="protein sequence ID" value="PMD31356.1"/>
    <property type="molecule type" value="Genomic_DNA"/>
</dbReference>
<gene>
    <name evidence="2" type="ORF">L207DRAFT_611488</name>
</gene>
<dbReference type="Proteomes" id="UP000235786">
    <property type="component" value="Unassembled WGS sequence"/>
</dbReference>
<feature type="compositionally biased region" description="Polar residues" evidence="1">
    <location>
        <begin position="110"/>
        <end position="123"/>
    </location>
</feature>
<evidence type="ECO:0000313" key="2">
    <source>
        <dbReference type="EMBL" id="PMD31356.1"/>
    </source>
</evidence>
<evidence type="ECO:0000256" key="1">
    <source>
        <dbReference type="SAM" id="MobiDB-lite"/>
    </source>
</evidence>
<feature type="region of interest" description="Disordered" evidence="1">
    <location>
        <begin position="101"/>
        <end position="158"/>
    </location>
</feature>
<proteinExistence type="predicted"/>
<accession>A0A2J6QYL1</accession>
<evidence type="ECO:0000313" key="3">
    <source>
        <dbReference type="Proteomes" id="UP000235786"/>
    </source>
</evidence>
<dbReference type="OrthoDB" id="3588018at2759"/>
<name>A0A2J6QYL1_HYAVF</name>
<dbReference type="AlphaFoldDB" id="A0A2J6QYL1"/>
<keyword evidence="3" id="KW-1185">Reference proteome</keyword>
<sequence length="298" mass="33298">MSSESTSLHLDVIISSQKTSKMVFGSIKATFTSRRRRQVSNSFYDIPSVPYESLRPTTPPSMQDRSLSSVLLPGIRSHKPLTISNFLTLGKTPTEIASTMAEGAAAGSPLKTSSKSNQVGANQSERKITIPRKPVGLPEDPRGSSYVPSFDPEAPRQDPSLHLRARKALLERYRSKFTLPANFIAHGGGGKTIKDYEFLWVKPGELEKKVLEDIIWVRRRFAYARREEPTDEDLIKWYDAEVFDEGHEADWQESWAALAKQAVHKLAVLKAKEEAKTVEAEVAMDRVSVEVNIGDDIE</sequence>
<organism evidence="2 3">
    <name type="scientific">Hyaloscypha variabilis (strain UAMH 11265 / GT02V1 / F)</name>
    <name type="common">Meliniomyces variabilis</name>
    <dbReference type="NCBI Taxonomy" id="1149755"/>
    <lineage>
        <taxon>Eukaryota</taxon>
        <taxon>Fungi</taxon>
        <taxon>Dikarya</taxon>
        <taxon>Ascomycota</taxon>
        <taxon>Pezizomycotina</taxon>
        <taxon>Leotiomycetes</taxon>
        <taxon>Helotiales</taxon>
        <taxon>Hyaloscyphaceae</taxon>
        <taxon>Hyaloscypha</taxon>
        <taxon>Hyaloscypha variabilis</taxon>
    </lineage>
</organism>
<reference evidence="2 3" key="1">
    <citation type="submission" date="2016-04" db="EMBL/GenBank/DDBJ databases">
        <title>A degradative enzymes factory behind the ericoid mycorrhizal symbiosis.</title>
        <authorList>
            <consortium name="DOE Joint Genome Institute"/>
            <person name="Martino E."/>
            <person name="Morin E."/>
            <person name="Grelet G."/>
            <person name="Kuo A."/>
            <person name="Kohler A."/>
            <person name="Daghino S."/>
            <person name="Barry K."/>
            <person name="Choi C."/>
            <person name="Cichocki N."/>
            <person name="Clum A."/>
            <person name="Copeland A."/>
            <person name="Hainaut M."/>
            <person name="Haridas S."/>
            <person name="Labutti K."/>
            <person name="Lindquist E."/>
            <person name="Lipzen A."/>
            <person name="Khouja H.-R."/>
            <person name="Murat C."/>
            <person name="Ohm R."/>
            <person name="Olson A."/>
            <person name="Spatafora J."/>
            <person name="Veneault-Fourrey C."/>
            <person name="Henrissat B."/>
            <person name="Grigoriev I."/>
            <person name="Martin F."/>
            <person name="Perotto S."/>
        </authorList>
    </citation>
    <scope>NUCLEOTIDE SEQUENCE [LARGE SCALE GENOMIC DNA]</scope>
    <source>
        <strain evidence="2 3">F</strain>
    </source>
</reference>
<protein>
    <submittedName>
        <fullName evidence="2">Uncharacterized protein</fullName>
    </submittedName>
</protein>